<name>A0A6M4IPT6_9BACT</name>
<evidence type="ECO:0000313" key="4">
    <source>
        <dbReference type="Proteomes" id="UP000500938"/>
    </source>
</evidence>
<feature type="region of interest" description="Disordered" evidence="1">
    <location>
        <begin position="283"/>
        <end position="331"/>
    </location>
</feature>
<protein>
    <recommendedName>
        <fullName evidence="5">Glucose/Sorbosone dehydrogenase domain-containing protein</fullName>
    </recommendedName>
</protein>
<dbReference type="KEGG" id="ggr:HKW67_11495"/>
<evidence type="ECO:0000313" key="3">
    <source>
        <dbReference type="EMBL" id="QJR36085.1"/>
    </source>
</evidence>
<reference evidence="3 4" key="1">
    <citation type="submission" date="2020-05" db="EMBL/GenBank/DDBJ databases">
        <title>Complete genome sequence of Gemmatimonas greenlandica TET16.</title>
        <authorList>
            <person name="Zeng Y."/>
        </authorList>
    </citation>
    <scope>NUCLEOTIDE SEQUENCE [LARGE SCALE GENOMIC DNA]</scope>
    <source>
        <strain evidence="3 4">TET16</strain>
    </source>
</reference>
<dbReference type="AlphaFoldDB" id="A0A6M4IPT6"/>
<evidence type="ECO:0000256" key="1">
    <source>
        <dbReference type="SAM" id="MobiDB-lite"/>
    </source>
</evidence>
<evidence type="ECO:0008006" key="5">
    <source>
        <dbReference type="Google" id="ProtNLM"/>
    </source>
</evidence>
<accession>A0A6M4IPT6</accession>
<dbReference type="RefSeq" id="WP_171225518.1">
    <property type="nucleotide sequence ID" value="NZ_CP053085.1"/>
</dbReference>
<keyword evidence="4" id="KW-1185">Reference proteome</keyword>
<feature type="signal peptide" evidence="2">
    <location>
        <begin position="1"/>
        <end position="19"/>
    </location>
</feature>
<proteinExistence type="predicted"/>
<gene>
    <name evidence="3" type="ORF">HKW67_11495</name>
</gene>
<dbReference type="Proteomes" id="UP000500938">
    <property type="component" value="Chromosome"/>
</dbReference>
<feature type="chain" id="PRO_5026988340" description="Glucose/Sorbosone dehydrogenase domain-containing protein" evidence="2">
    <location>
        <begin position="20"/>
        <end position="409"/>
    </location>
</feature>
<feature type="region of interest" description="Disordered" evidence="1">
    <location>
        <begin position="118"/>
        <end position="143"/>
    </location>
</feature>
<organism evidence="3 4">
    <name type="scientific">Gemmatimonas groenlandica</name>
    <dbReference type="NCBI Taxonomy" id="2732249"/>
    <lineage>
        <taxon>Bacteria</taxon>
        <taxon>Pseudomonadati</taxon>
        <taxon>Gemmatimonadota</taxon>
        <taxon>Gemmatimonadia</taxon>
        <taxon>Gemmatimonadales</taxon>
        <taxon>Gemmatimonadaceae</taxon>
        <taxon>Gemmatimonas</taxon>
    </lineage>
</organism>
<sequence length="409" mass="43426">MRTPCVLALLASTALPVVAQQPTRTLSKPLAEYAEPFSQIAAVRELKDGRLLVVDSRDKLVQLVNLTANSATKVGREGSGPGEYGLPTQLFALPGDSSVIFDPLNQRYLMVHPDGKPGVSFRVGDEPSSAPRPQQGQRPEGGGQVMRIGGLGFGMPRASDARGRLYFEGGGISMGPNGPVTADTAPIVRYDRASKAVDTLAWVHLPKNNASVKSSGSGGNQRMEVRIGGRTPYPARDAWTVLPNGTLVIARVGDYHLDLVSPTRAVTRSAAVAFSAVKVGSAEKQEYRDQSKNAGGMSISRSEGGPGGSQTRASTAPPPFEEPAEWPSTKPPFNANGIFATPAGEIWIARNRTASDPIPTYDVFSAAGKLTGKVVLPKQTRVIGFGAGGTVYTIRVDDDDLQYLQRYRG</sequence>
<dbReference type="SUPFAM" id="SSF63829">
    <property type="entry name" value="Calcium-dependent phosphotriesterase"/>
    <property type="match status" value="1"/>
</dbReference>
<keyword evidence="2" id="KW-0732">Signal</keyword>
<dbReference type="EMBL" id="CP053085">
    <property type="protein sequence ID" value="QJR36085.1"/>
    <property type="molecule type" value="Genomic_DNA"/>
</dbReference>
<evidence type="ECO:0000256" key="2">
    <source>
        <dbReference type="SAM" id="SignalP"/>
    </source>
</evidence>